<proteinExistence type="predicted"/>
<evidence type="ECO:0000313" key="1">
    <source>
        <dbReference type="EMBL" id="CAJ1931341.1"/>
    </source>
</evidence>
<dbReference type="Proteomes" id="UP001189624">
    <property type="component" value="Chromosome 2"/>
</dbReference>
<dbReference type="AlphaFoldDB" id="A0AA86VWP0"/>
<accession>A0AA86VWP0</accession>
<keyword evidence="2" id="KW-1185">Reference proteome</keyword>
<evidence type="ECO:0000313" key="2">
    <source>
        <dbReference type="Proteomes" id="UP001189624"/>
    </source>
</evidence>
<sequence>MSKQSERRLKQKYIEGFRYFAQISKLYSMLVDDKNRSCLFYGSTLQKSIRQDPSCSTLKHNSKKIPLQLLVTVEFVDKKSIHEMGGHDDAIVINSHMGGHHALRDGRRHARTAAPVTTTKCKERLNHDRDTKNNMKAPE</sequence>
<protein>
    <submittedName>
        <fullName evidence="1">Uncharacterized protein</fullName>
    </submittedName>
</protein>
<organism evidence="1 2">
    <name type="scientific">Sphenostylis stenocarpa</name>
    <dbReference type="NCBI Taxonomy" id="92480"/>
    <lineage>
        <taxon>Eukaryota</taxon>
        <taxon>Viridiplantae</taxon>
        <taxon>Streptophyta</taxon>
        <taxon>Embryophyta</taxon>
        <taxon>Tracheophyta</taxon>
        <taxon>Spermatophyta</taxon>
        <taxon>Magnoliopsida</taxon>
        <taxon>eudicotyledons</taxon>
        <taxon>Gunneridae</taxon>
        <taxon>Pentapetalae</taxon>
        <taxon>rosids</taxon>
        <taxon>fabids</taxon>
        <taxon>Fabales</taxon>
        <taxon>Fabaceae</taxon>
        <taxon>Papilionoideae</taxon>
        <taxon>50 kb inversion clade</taxon>
        <taxon>NPAAA clade</taxon>
        <taxon>indigoferoid/millettioid clade</taxon>
        <taxon>Phaseoleae</taxon>
        <taxon>Sphenostylis</taxon>
    </lineage>
</organism>
<reference evidence="1" key="1">
    <citation type="submission" date="2023-10" db="EMBL/GenBank/DDBJ databases">
        <authorList>
            <person name="Domelevo Entfellner J.-B."/>
        </authorList>
    </citation>
    <scope>NUCLEOTIDE SEQUENCE</scope>
</reference>
<gene>
    <name evidence="1" type="ORF">AYBTSS11_LOCUS5199</name>
</gene>
<name>A0AA86VWP0_9FABA</name>
<dbReference type="EMBL" id="OY731399">
    <property type="protein sequence ID" value="CAJ1931341.1"/>
    <property type="molecule type" value="Genomic_DNA"/>
</dbReference>
<dbReference type="Gramene" id="rna-AYBTSS11_LOCUS5199">
    <property type="protein sequence ID" value="CAJ1931341.1"/>
    <property type="gene ID" value="gene-AYBTSS11_LOCUS5199"/>
</dbReference>